<dbReference type="AlphaFoldDB" id="A0A7G9REU8"/>
<evidence type="ECO:0000313" key="15">
    <source>
        <dbReference type="EMBL" id="QNN54123.1"/>
    </source>
</evidence>
<keyword evidence="10 12" id="KW-0472">Membrane</keyword>
<evidence type="ECO:0000256" key="12">
    <source>
        <dbReference type="SAM" id="Phobius"/>
    </source>
</evidence>
<protein>
    <recommendedName>
        <fullName evidence="3">histidine kinase</fullName>
        <ecNumber evidence="3">2.7.13.3</ecNumber>
    </recommendedName>
</protein>
<dbReference type="EMBL" id="CP060713">
    <property type="protein sequence ID" value="QNN54123.1"/>
    <property type="molecule type" value="Genomic_DNA"/>
</dbReference>
<dbReference type="SUPFAM" id="SSF47384">
    <property type="entry name" value="Homodimeric domain of signal transducing histidine kinase"/>
    <property type="match status" value="1"/>
</dbReference>
<dbReference type="Gene3D" id="1.10.287.130">
    <property type="match status" value="1"/>
</dbReference>
<evidence type="ECO:0000256" key="8">
    <source>
        <dbReference type="ARBA" id="ARBA00022989"/>
    </source>
</evidence>
<dbReference type="Pfam" id="PF02518">
    <property type="entry name" value="HATPase_c"/>
    <property type="match status" value="1"/>
</dbReference>
<dbReference type="SMART" id="SM00388">
    <property type="entry name" value="HisKA"/>
    <property type="match status" value="1"/>
</dbReference>
<evidence type="ECO:0000256" key="9">
    <source>
        <dbReference type="ARBA" id="ARBA00023012"/>
    </source>
</evidence>
<dbReference type="PROSITE" id="PS50109">
    <property type="entry name" value="HIS_KIN"/>
    <property type="match status" value="1"/>
</dbReference>
<feature type="transmembrane region" description="Helical" evidence="12">
    <location>
        <begin position="179"/>
        <end position="203"/>
    </location>
</feature>
<dbReference type="Proteomes" id="UP000515947">
    <property type="component" value="Chromosome"/>
</dbReference>
<dbReference type="GO" id="GO:0000155">
    <property type="term" value="F:phosphorelay sensor kinase activity"/>
    <property type="evidence" value="ECO:0007669"/>
    <property type="project" value="InterPro"/>
</dbReference>
<dbReference type="KEGG" id="nmes:H9L09_07055"/>
<accession>A0A7G9REU8</accession>
<dbReference type="InterPro" id="IPR003660">
    <property type="entry name" value="HAMP_dom"/>
</dbReference>
<feature type="domain" description="HAMP" evidence="14">
    <location>
        <begin position="204"/>
        <end position="257"/>
    </location>
</feature>
<evidence type="ECO:0000256" key="10">
    <source>
        <dbReference type="ARBA" id="ARBA00023136"/>
    </source>
</evidence>
<evidence type="ECO:0000256" key="7">
    <source>
        <dbReference type="ARBA" id="ARBA00022777"/>
    </source>
</evidence>
<dbReference type="InterPro" id="IPR036097">
    <property type="entry name" value="HisK_dim/P_sf"/>
</dbReference>
<dbReference type="InterPro" id="IPR004358">
    <property type="entry name" value="Sig_transdc_His_kin-like_C"/>
</dbReference>
<dbReference type="InterPro" id="IPR050428">
    <property type="entry name" value="TCS_sensor_his_kinase"/>
</dbReference>
<feature type="domain" description="Histidine kinase" evidence="13">
    <location>
        <begin position="265"/>
        <end position="462"/>
    </location>
</feature>
<evidence type="ECO:0000256" key="1">
    <source>
        <dbReference type="ARBA" id="ARBA00000085"/>
    </source>
</evidence>
<evidence type="ECO:0000256" key="11">
    <source>
        <dbReference type="SAM" id="MobiDB-lite"/>
    </source>
</evidence>
<dbReference type="InterPro" id="IPR005467">
    <property type="entry name" value="His_kinase_dom"/>
</dbReference>
<proteinExistence type="predicted"/>
<feature type="region of interest" description="Disordered" evidence="11">
    <location>
        <begin position="1"/>
        <end position="36"/>
    </location>
</feature>
<dbReference type="Gene3D" id="3.30.565.10">
    <property type="entry name" value="Histidine kinase-like ATPase, C-terminal domain"/>
    <property type="match status" value="1"/>
</dbReference>
<dbReference type="PANTHER" id="PTHR45436:SF5">
    <property type="entry name" value="SENSOR HISTIDINE KINASE TRCS"/>
    <property type="match status" value="1"/>
</dbReference>
<feature type="transmembrane region" description="Helical" evidence="12">
    <location>
        <begin position="45"/>
        <end position="68"/>
    </location>
</feature>
<dbReference type="PRINTS" id="PR00344">
    <property type="entry name" value="BCTRLSENSOR"/>
</dbReference>
<evidence type="ECO:0000256" key="3">
    <source>
        <dbReference type="ARBA" id="ARBA00012438"/>
    </source>
</evidence>
<dbReference type="RefSeq" id="WP_187579963.1">
    <property type="nucleotide sequence ID" value="NZ_CP060713.1"/>
</dbReference>
<evidence type="ECO:0000256" key="2">
    <source>
        <dbReference type="ARBA" id="ARBA00004236"/>
    </source>
</evidence>
<sequence length="462" mass="47932">MSADDAPPSAVASTEPATPRAPQEPEGTASPTGAWRGRTSLRRQVVLASGAVTAAAMLLLLTAVQLVIGRVIDDNIDQVLQNRVTSTRTLVLSSAQRPGALRRLGGDVAVFDERGTLVGGALPTGVAAAVEGLATTRVPRTTEVEETTRLLAVPIEAGRFHGVVVAAEPLAPYERGEHYAILAGIVLAVITTAGVAALTAWTVRRTLAPVATMAATADDWSAHDLGRRFDLGPPANEISALGATLDHLLDRVAGALRAEQRLTAEVAHELRTPLTSIIGSADVALLHPGLDPVSREALAEIGASARRMSATVTTLVDLARSGADGFAESCSVGLLLGSFDAEDLETVTTPADLRAEVALPCALAVRALAPVLDNARRHRRTTIRVTAEVTAAHVDLVVDDDGAGLDGQDPEQVFDPGVRSTASAGAGLGLPLARRIARAAGGDVFARPREGGGRFVVRLPRR</sequence>
<keyword evidence="4" id="KW-0597">Phosphoprotein</keyword>
<dbReference type="InterPro" id="IPR003594">
    <property type="entry name" value="HATPase_dom"/>
</dbReference>
<keyword evidence="5" id="KW-0808">Transferase</keyword>
<dbReference type="Pfam" id="PF00512">
    <property type="entry name" value="HisKA"/>
    <property type="match status" value="1"/>
</dbReference>
<dbReference type="SMART" id="SM00304">
    <property type="entry name" value="HAMP"/>
    <property type="match status" value="1"/>
</dbReference>
<gene>
    <name evidence="15" type="ORF">H9L09_07055</name>
</gene>
<keyword evidence="9" id="KW-0902">Two-component regulatory system</keyword>
<evidence type="ECO:0000256" key="4">
    <source>
        <dbReference type="ARBA" id="ARBA00022553"/>
    </source>
</evidence>
<dbReference type="SMART" id="SM00387">
    <property type="entry name" value="HATPase_c"/>
    <property type="match status" value="1"/>
</dbReference>
<keyword evidence="7 15" id="KW-0418">Kinase</keyword>
<evidence type="ECO:0000256" key="6">
    <source>
        <dbReference type="ARBA" id="ARBA00022692"/>
    </source>
</evidence>
<dbReference type="GO" id="GO:0005886">
    <property type="term" value="C:plasma membrane"/>
    <property type="evidence" value="ECO:0007669"/>
    <property type="project" value="UniProtKB-SubCell"/>
</dbReference>
<dbReference type="SUPFAM" id="SSF55874">
    <property type="entry name" value="ATPase domain of HSP90 chaperone/DNA topoisomerase II/histidine kinase"/>
    <property type="match status" value="1"/>
</dbReference>
<dbReference type="PANTHER" id="PTHR45436">
    <property type="entry name" value="SENSOR HISTIDINE KINASE YKOH"/>
    <property type="match status" value="1"/>
</dbReference>
<reference evidence="15 16" key="1">
    <citation type="submission" date="2020-08" db="EMBL/GenBank/DDBJ databases">
        <title>Genome sequence of Nocardioides mesophilus KACC 16243T.</title>
        <authorList>
            <person name="Hyun D.-W."/>
            <person name="Bae J.-W."/>
        </authorList>
    </citation>
    <scope>NUCLEOTIDE SEQUENCE [LARGE SCALE GENOMIC DNA]</scope>
    <source>
        <strain evidence="15 16">KACC 16243</strain>
    </source>
</reference>
<comment type="catalytic activity">
    <reaction evidence="1">
        <text>ATP + protein L-histidine = ADP + protein N-phospho-L-histidine.</text>
        <dbReference type="EC" id="2.7.13.3"/>
    </reaction>
</comment>
<organism evidence="15 16">
    <name type="scientific">Nocardioides mesophilus</name>
    <dbReference type="NCBI Taxonomy" id="433659"/>
    <lineage>
        <taxon>Bacteria</taxon>
        <taxon>Bacillati</taxon>
        <taxon>Actinomycetota</taxon>
        <taxon>Actinomycetes</taxon>
        <taxon>Propionibacteriales</taxon>
        <taxon>Nocardioidaceae</taxon>
        <taxon>Nocardioides</taxon>
    </lineage>
</organism>
<dbReference type="CDD" id="cd00082">
    <property type="entry name" value="HisKA"/>
    <property type="match status" value="1"/>
</dbReference>
<comment type="subcellular location">
    <subcellularLocation>
        <location evidence="2">Cell membrane</location>
    </subcellularLocation>
</comment>
<dbReference type="EC" id="2.7.13.3" evidence="3"/>
<dbReference type="InterPro" id="IPR003661">
    <property type="entry name" value="HisK_dim/P_dom"/>
</dbReference>
<evidence type="ECO:0000259" key="14">
    <source>
        <dbReference type="PROSITE" id="PS50885"/>
    </source>
</evidence>
<keyword evidence="6 12" id="KW-0812">Transmembrane</keyword>
<feature type="compositionally biased region" description="Low complexity" evidence="11">
    <location>
        <begin position="1"/>
        <end position="13"/>
    </location>
</feature>
<dbReference type="PROSITE" id="PS50885">
    <property type="entry name" value="HAMP"/>
    <property type="match status" value="1"/>
</dbReference>
<keyword evidence="16" id="KW-1185">Reference proteome</keyword>
<evidence type="ECO:0000256" key="5">
    <source>
        <dbReference type="ARBA" id="ARBA00022679"/>
    </source>
</evidence>
<evidence type="ECO:0000259" key="13">
    <source>
        <dbReference type="PROSITE" id="PS50109"/>
    </source>
</evidence>
<keyword evidence="8 12" id="KW-1133">Transmembrane helix</keyword>
<name>A0A7G9REU8_9ACTN</name>
<dbReference type="InterPro" id="IPR036890">
    <property type="entry name" value="HATPase_C_sf"/>
</dbReference>
<evidence type="ECO:0000313" key="16">
    <source>
        <dbReference type="Proteomes" id="UP000515947"/>
    </source>
</evidence>